<feature type="signal peptide" evidence="1">
    <location>
        <begin position="1"/>
        <end position="20"/>
    </location>
</feature>
<dbReference type="InterPro" id="IPR002048">
    <property type="entry name" value="EF_hand_dom"/>
</dbReference>
<evidence type="ECO:0000259" key="2">
    <source>
        <dbReference type="PROSITE" id="PS50222"/>
    </source>
</evidence>
<protein>
    <submittedName>
        <fullName evidence="3">EF hand</fullName>
    </submittedName>
</protein>
<feature type="chain" id="PRO_5011705126" evidence="1">
    <location>
        <begin position="21"/>
        <end position="84"/>
    </location>
</feature>
<proteinExistence type="predicted"/>
<dbReference type="Proteomes" id="UP000198599">
    <property type="component" value="Unassembled WGS sequence"/>
</dbReference>
<dbReference type="InterPro" id="IPR011992">
    <property type="entry name" value="EF-hand-dom_pair"/>
</dbReference>
<dbReference type="RefSeq" id="WP_092833327.1">
    <property type="nucleotide sequence ID" value="NZ_FOVP01000001.1"/>
</dbReference>
<dbReference type="STRING" id="1005928.SAMN04487859_101173"/>
<feature type="domain" description="EF-hand" evidence="2">
    <location>
        <begin position="16"/>
        <end position="51"/>
    </location>
</feature>
<dbReference type="OrthoDB" id="5470953at2"/>
<gene>
    <name evidence="3" type="ORF">SAMN04487859_101173</name>
</gene>
<dbReference type="AlphaFoldDB" id="A0A1I4YEZ8"/>
<name>A0A1I4YEZ8_9RHOB</name>
<evidence type="ECO:0000256" key="1">
    <source>
        <dbReference type="SAM" id="SignalP"/>
    </source>
</evidence>
<dbReference type="PROSITE" id="PS00018">
    <property type="entry name" value="EF_HAND_1"/>
    <property type="match status" value="2"/>
</dbReference>
<keyword evidence="1" id="KW-0732">Signal</keyword>
<reference evidence="4" key="1">
    <citation type="submission" date="2016-10" db="EMBL/GenBank/DDBJ databases">
        <authorList>
            <person name="Varghese N."/>
            <person name="Submissions S."/>
        </authorList>
    </citation>
    <scope>NUCLEOTIDE SEQUENCE [LARGE SCALE GENOMIC DNA]</scope>
    <source>
        <strain evidence="4">DSM 28463</strain>
    </source>
</reference>
<dbReference type="GO" id="GO:0005509">
    <property type="term" value="F:calcium ion binding"/>
    <property type="evidence" value="ECO:0007669"/>
    <property type="project" value="InterPro"/>
</dbReference>
<dbReference type="EMBL" id="FOVP01000001">
    <property type="protein sequence ID" value="SFN36572.1"/>
    <property type="molecule type" value="Genomic_DNA"/>
</dbReference>
<keyword evidence="4" id="KW-1185">Reference proteome</keyword>
<dbReference type="Gene3D" id="1.10.238.10">
    <property type="entry name" value="EF-hand"/>
    <property type="match status" value="1"/>
</dbReference>
<dbReference type="Pfam" id="PF13202">
    <property type="entry name" value="EF-hand_5"/>
    <property type="match status" value="2"/>
</dbReference>
<accession>A0A1I4YEZ8</accession>
<dbReference type="InterPro" id="IPR018247">
    <property type="entry name" value="EF_Hand_1_Ca_BS"/>
</dbReference>
<dbReference type="SUPFAM" id="SSF47473">
    <property type="entry name" value="EF-hand"/>
    <property type="match status" value="1"/>
</dbReference>
<sequence>MTKFIVLVLGLGMLANSAIAMGEAVAELDANGDGMLSVSEVQAAYPDISAETFSEVDTNGDGALDDSELIAGQEQGLLPDMSVN</sequence>
<evidence type="ECO:0000313" key="3">
    <source>
        <dbReference type="EMBL" id="SFN36572.1"/>
    </source>
</evidence>
<dbReference type="PROSITE" id="PS50222">
    <property type="entry name" value="EF_HAND_2"/>
    <property type="match status" value="1"/>
</dbReference>
<organism evidence="3 4">
    <name type="scientific">Roseovarius lutimaris</name>
    <dbReference type="NCBI Taxonomy" id="1005928"/>
    <lineage>
        <taxon>Bacteria</taxon>
        <taxon>Pseudomonadati</taxon>
        <taxon>Pseudomonadota</taxon>
        <taxon>Alphaproteobacteria</taxon>
        <taxon>Rhodobacterales</taxon>
        <taxon>Roseobacteraceae</taxon>
        <taxon>Roseovarius</taxon>
    </lineage>
</organism>
<evidence type="ECO:0000313" key="4">
    <source>
        <dbReference type="Proteomes" id="UP000198599"/>
    </source>
</evidence>